<comment type="cofactor">
    <cofactor evidence="1 15">
        <name>FAD</name>
        <dbReference type="ChEBI" id="CHEBI:57692"/>
    </cofactor>
</comment>
<evidence type="ECO:0000256" key="10">
    <source>
        <dbReference type="ARBA" id="ARBA00033986"/>
    </source>
</evidence>
<evidence type="ECO:0000256" key="5">
    <source>
        <dbReference type="ARBA" id="ARBA00013177"/>
    </source>
</evidence>
<keyword evidence="20" id="KW-1185">Reference proteome</keyword>
<protein>
    <recommendedName>
        <fullName evidence="5">pyranose dehydrogenase (acceptor)</fullName>
        <ecNumber evidence="5">1.1.99.29</ecNumber>
    </recommendedName>
</protein>
<dbReference type="GO" id="GO:0005576">
    <property type="term" value="C:extracellular region"/>
    <property type="evidence" value="ECO:0007669"/>
    <property type="project" value="UniProtKB-SubCell"/>
</dbReference>
<name>A0A8H5GCU6_9AGAR</name>
<comment type="catalytic activity">
    <reaction evidence="14">
        <text>a pyranoside + acceptor = a pyranosid-3,4-diulose + reduced acceptor.</text>
        <dbReference type="EC" id="1.1.99.29"/>
    </reaction>
</comment>
<accession>A0A8H5GCU6</accession>
<dbReference type="PANTHER" id="PTHR11552:SF147">
    <property type="entry name" value="CHOLINE DEHYDROGENASE, MITOCHONDRIAL"/>
    <property type="match status" value="1"/>
</dbReference>
<dbReference type="Pfam" id="PF05199">
    <property type="entry name" value="GMC_oxred_C"/>
    <property type="match status" value="1"/>
</dbReference>
<keyword evidence="6" id="KW-0964">Secreted</keyword>
<comment type="catalytic activity">
    <reaction evidence="10">
        <text>pyranose + acceptor = pyranos-2-ulose + reduced acceptor.</text>
        <dbReference type="EC" id="1.1.99.29"/>
    </reaction>
</comment>
<dbReference type="InterPro" id="IPR000172">
    <property type="entry name" value="GMC_OxRdtase_N"/>
</dbReference>
<dbReference type="OrthoDB" id="269227at2759"/>
<evidence type="ECO:0000256" key="6">
    <source>
        <dbReference type="ARBA" id="ARBA00022525"/>
    </source>
</evidence>
<keyword evidence="8 15" id="KW-0274">FAD</keyword>
<evidence type="ECO:0000256" key="11">
    <source>
        <dbReference type="ARBA" id="ARBA00034010"/>
    </source>
</evidence>
<evidence type="ECO:0000256" key="13">
    <source>
        <dbReference type="ARBA" id="ARBA00034050"/>
    </source>
</evidence>
<feature type="binding site" evidence="15">
    <location>
        <position position="112"/>
    </location>
    <ligand>
        <name>FAD</name>
        <dbReference type="ChEBI" id="CHEBI:57692"/>
    </ligand>
</feature>
<dbReference type="SUPFAM" id="SSF54373">
    <property type="entry name" value="FAD-linked reductases, C-terminal domain"/>
    <property type="match status" value="1"/>
</dbReference>
<evidence type="ECO:0000313" key="19">
    <source>
        <dbReference type="EMBL" id="KAF5362380.1"/>
    </source>
</evidence>
<comment type="catalytic activity">
    <reaction evidence="11">
        <text>pyranose + acceptor = pyranos-2,3-diulose + reduced acceptor.</text>
        <dbReference type="EC" id="1.1.99.29"/>
    </reaction>
</comment>
<sequence length="588" mass="63807">MRWHLFLYLITLSCATAKIYEDFSELPSKDFDFIIAGGGTAGLVVANRLSEDPHVNVLVIEAGEWHQGILDLQVPWISSRLRVNGAPFDWNTTSTPQPGLNGRSVLYSRARVLGGCSSHNGMIWIRGSSDDYDKWAEVTGDKGWSWKEMVPYFEKTERWTIAPGHGPERGDFNPHVHGFRGPLGIGFNGVIQPTDPLVIQTTKDLPHEFPFNEDVNGGRPIGIGWTQFSIANGTRTSSATAYLDPVVNRPNLSVLVNNYVTRIIETSNSSFRTVEFGRNQTSPRQQLNASKELILSAGVVGTPQILLNSGIGDPAELENIGVQPVFSLYSVGKNFSCEPHVPFSWTANGPIVNLNANETASEEALQQWIASRTGPMTGSGWSTLAYFRLPDDSPVLVGNEDPSAGPNTPHFGLGINANGYYIMTSDPTLYILSEISEPASRGSVALKSTDPFEQPLLDLGFLSAPVDLAIAKESFKTAQRYVTGPAWKNFTLNQMAPLPNVAANSDDLERYIRNTTVAASHGIGTCAMSARGASYGVVNPDLRVKGISGLRVVDAGVIPFSPAANTQAPVYAVAERASDMIKAAWNLR</sequence>
<dbReference type="EC" id="1.1.99.29" evidence="5"/>
<comment type="similarity">
    <text evidence="3">Belongs to the GMC oxidoreductase family.</text>
</comment>
<gene>
    <name evidence="19" type="ORF">D9756_002777</name>
</gene>
<comment type="caution">
    <text evidence="19">The sequence shown here is derived from an EMBL/GenBank/DDBJ whole genome shotgun (WGS) entry which is preliminary data.</text>
</comment>
<dbReference type="GO" id="GO:0033718">
    <property type="term" value="F:pyranose dehydrogenase (acceptor) activity"/>
    <property type="evidence" value="ECO:0007669"/>
    <property type="project" value="UniProtKB-EC"/>
</dbReference>
<dbReference type="EMBL" id="JAACJO010000002">
    <property type="protein sequence ID" value="KAF5362380.1"/>
    <property type="molecule type" value="Genomic_DNA"/>
</dbReference>
<organism evidence="19 20">
    <name type="scientific">Leucocoprinus leucothites</name>
    <dbReference type="NCBI Taxonomy" id="201217"/>
    <lineage>
        <taxon>Eukaryota</taxon>
        <taxon>Fungi</taxon>
        <taxon>Dikarya</taxon>
        <taxon>Basidiomycota</taxon>
        <taxon>Agaricomycotina</taxon>
        <taxon>Agaricomycetes</taxon>
        <taxon>Agaricomycetidae</taxon>
        <taxon>Agaricales</taxon>
        <taxon>Agaricineae</taxon>
        <taxon>Agaricaceae</taxon>
        <taxon>Leucocoprinus</taxon>
    </lineage>
</organism>
<evidence type="ECO:0000256" key="15">
    <source>
        <dbReference type="PIRSR" id="PIRSR000137-2"/>
    </source>
</evidence>
<dbReference type="SUPFAM" id="SSF51905">
    <property type="entry name" value="FAD/NAD(P)-binding domain"/>
    <property type="match status" value="1"/>
</dbReference>
<comment type="subunit">
    <text evidence="4">Monomer.</text>
</comment>
<feature type="chain" id="PRO_5034111583" description="pyranose dehydrogenase (acceptor)" evidence="16">
    <location>
        <begin position="18"/>
        <end position="588"/>
    </location>
</feature>
<dbReference type="PANTHER" id="PTHR11552">
    <property type="entry name" value="GLUCOSE-METHANOL-CHOLINE GMC OXIDOREDUCTASE"/>
    <property type="match status" value="1"/>
</dbReference>
<evidence type="ECO:0000256" key="12">
    <source>
        <dbReference type="ARBA" id="ARBA00034029"/>
    </source>
</evidence>
<evidence type="ECO:0000259" key="18">
    <source>
        <dbReference type="Pfam" id="PF05199"/>
    </source>
</evidence>
<keyword evidence="16" id="KW-0732">Signal</keyword>
<evidence type="ECO:0000259" key="17">
    <source>
        <dbReference type="Pfam" id="PF00732"/>
    </source>
</evidence>
<evidence type="ECO:0000256" key="4">
    <source>
        <dbReference type="ARBA" id="ARBA00011245"/>
    </source>
</evidence>
<keyword evidence="7" id="KW-0285">Flavoprotein</keyword>
<evidence type="ECO:0000256" key="2">
    <source>
        <dbReference type="ARBA" id="ARBA00004613"/>
    </source>
</evidence>
<feature type="binding site" evidence="15">
    <location>
        <position position="260"/>
    </location>
    <ligand>
        <name>FAD</name>
        <dbReference type="ChEBI" id="CHEBI:57692"/>
    </ligand>
</feature>
<evidence type="ECO:0000256" key="16">
    <source>
        <dbReference type="SAM" id="SignalP"/>
    </source>
</evidence>
<dbReference type="InterPro" id="IPR036188">
    <property type="entry name" value="FAD/NAD-bd_sf"/>
</dbReference>
<evidence type="ECO:0000256" key="7">
    <source>
        <dbReference type="ARBA" id="ARBA00022630"/>
    </source>
</evidence>
<evidence type="ECO:0000256" key="8">
    <source>
        <dbReference type="ARBA" id="ARBA00022827"/>
    </source>
</evidence>
<dbReference type="Pfam" id="PF00732">
    <property type="entry name" value="GMC_oxred_N"/>
    <property type="match status" value="1"/>
</dbReference>
<feature type="domain" description="Glucose-methanol-choline oxidoreductase N-terminal" evidence="17">
    <location>
        <begin position="31"/>
        <end position="337"/>
    </location>
</feature>
<comment type="subcellular location">
    <subcellularLocation>
        <location evidence="2">Secreted</location>
    </subcellularLocation>
</comment>
<dbReference type="PIRSF" id="PIRSF000137">
    <property type="entry name" value="Alcohol_oxidase"/>
    <property type="match status" value="1"/>
</dbReference>
<comment type="function">
    <text evidence="9">Catalyzes the single-oxidation or sequential double oxidation reaction of carbohydrates primarily at carbon-2 and/or carbon-3 with the concomitant reduction of the flavin. The enzyme exhibits a broad sugar substrate specificity, oxidizing different aldopyranoses to the corresponding C-1, C-2, C-3 or C-1,2, C-2,3 and C-3,4 (di)dehydro sugars with substrate-specific regioselectivity. Accepts only a narrow range of electron acceptors such as substituted benzoquinones and complexed metal ions and reacts extremely slowly with O(2) as acceptor. May play a role in the natural recycling of plant matter by oxidizing all major monosaccharides in lignocellulose and by reducing quinone compounds or reactive radical species generated during lignin depolymerization.</text>
</comment>
<evidence type="ECO:0000256" key="1">
    <source>
        <dbReference type="ARBA" id="ARBA00001974"/>
    </source>
</evidence>
<reference evidence="19 20" key="1">
    <citation type="journal article" date="2020" name="ISME J.">
        <title>Uncovering the hidden diversity of litter-decomposition mechanisms in mushroom-forming fungi.</title>
        <authorList>
            <person name="Floudas D."/>
            <person name="Bentzer J."/>
            <person name="Ahren D."/>
            <person name="Johansson T."/>
            <person name="Persson P."/>
            <person name="Tunlid A."/>
        </authorList>
    </citation>
    <scope>NUCLEOTIDE SEQUENCE [LARGE SCALE GENOMIC DNA]</scope>
    <source>
        <strain evidence="19 20">CBS 146.42</strain>
    </source>
</reference>
<evidence type="ECO:0000256" key="9">
    <source>
        <dbReference type="ARBA" id="ARBA00024699"/>
    </source>
</evidence>
<dbReference type="Gene3D" id="3.30.560.10">
    <property type="entry name" value="Glucose Oxidase, domain 3"/>
    <property type="match status" value="1"/>
</dbReference>
<dbReference type="InterPro" id="IPR012132">
    <property type="entry name" value="GMC_OxRdtase"/>
</dbReference>
<feature type="signal peptide" evidence="16">
    <location>
        <begin position="1"/>
        <end position="17"/>
    </location>
</feature>
<evidence type="ECO:0000313" key="20">
    <source>
        <dbReference type="Proteomes" id="UP000559027"/>
    </source>
</evidence>
<dbReference type="Gene3D" id="3.50.50.60">
    <property type="entry name" value="FAD/NAD(P)-binding domain"/>
    <property type="match status" value="1"/>
</dbReference>
<evidence type="ECO:0000256" key="14">
    <source>
        <dbReference type="ARBA" id="ARBA00034059"/>
    </source>
</evidence>
<evidence type="ECO:0000256" key="3">
    <source>
        <dbReference type="ARBA" id="ARBA00010790"/>
    </source>
</evidence>
<dbReference type="GO" id="GO:0050660">
    <property type="term" value="F:flavin adenine dinucleotide binding"/>
    <property type="evidence" value="ECO:0007669"/>
    <property type="project" value="InterPro"/>
</dbReference>
<comment type="catalytic activity">
    <reaction evidence="12">
        <text>pyranose + acceptor = pyranos-3-ulose + reduced acceptor.</text>
        <dbReference type="EC" id="1.1.99.29"/>
    </reaction>
</comment>
<proteinExistence type="inferred from homology"/>
<dbReference type="AlphaFoldDB" id="A0A8H5GCU6"/>
<comment type="catalytic activity">
    <reaction evidence="13">
        <text>a pyranoside + acceptor = a pyranosid-3-ulose + reduced acceptor.</text>
        <dbReference type="EC" id="1.1.99.29"/>
    </reaction>
</comment>
<feature type="domain" description="Glucose-methanol-choline oxidoreductase C-terminal" evidence="18">
    <location>
        <begin position="438"/>
        <end position="574"/>
    </location>
</feature>
<dbReference type="InterPro" id="IPR007867">
    <property type="entry name" value="GMC_OxRtase_C"/>
</dbReference>
<dbReference type="Proteomes" id="UP000559027">
    <property type="component" value="Unassembled WGS sequence"/>
</dbReference>